<sequence length="191" mass="21609">MKIIIIGAGPIGILSAIKFGLLNHDIIIYDKRNINQRTREQIVVLEPSGLRELPKSVSDSNFFRYTHPIDINQSGGIDFSSHAGDKCIQLKYLEKILLLEAFKFKNIHFIYNNLDVKNIHKIIEDNNNALILGCDGFNSTVREALNIKTNEIKIGYGIVGLFKNENSNQRNIKDIKKKTGVNINNIMGFPQ</sequence>
<dbReference type="SUPFAM" id="SSF51905">
    <property type="entry name" value="FAD/NAD(P)-binding domain"/>
    <property type="match status" value="1"/>
</dbReference>
<dbReference type="PRINTS" id="PR00420">
    <property type="entry name" value="RNGMNOXGNASE"/>
</dbReference>
<dbReference type="InterPro" id="IPR036188">
    <property type="entry name" value="FAD/NAD-bd_sf"/>
</dbReference>
<dbReference type="Gene3D" id="3.50.50.60">
    <property type="entry name" value="FAD/NAD(P)-binding domain"/>
    <property type="match status" value="1"/>
</dbReference>
<reference evidence="1" key="1">
    <citation type="journal article" date="2014" name="Front. Microbiol.">
        <title>High frequency of phylogenetically diverse reductive dehalogenase-homologous genes in deep subseafloor sedimentary metagenomes.</title>
        <authorList>
            <person name="Kawai M."/>
            <person name="Futagami T."/>
            <person name="Toyoda A."/>
            <person name="Takaki Y."/>
            <person name="Nishi S."/>
            <person name="Hori S."/>
            <person name="Arai W."/>
            <person name="Tsubouchi T."/>
            <person name="Morono Y."/>
            <person name="Uchiyama I."/>
            <person name="Ito T."/>
            <person name="Fujiyama A."/>
            <person name="Inagaki F."/>
            <person name="Takami H."/>
        </authorList>
    </citation>
    <scope>NUCLEOTIDE SEQUENCE</scope>
    <source>
        <strain evidence="1">Expedition CK06-06</strain>
    </source>
</reference>
<proteinExistence type="predicted"/>
<comment type="caution">
    <text evidence="1">The sequence shown here is derived from an EMBL/GenBank/DDBJ whole genome shotgun (WGS) entry which is preliminary data.</text>
</comment>
<accession>X1BKA8</accession>
<organism evidence="1">
    <name type="scientific">marine sediment metagenome</name>
    <dbReference type="NCBI Taxonomy" id="412755"/>
    <lineage>
        <taxon>unclassified sequences</taxon>
        <taxon>metagenomes</taxon>
        <taxon>ecological metagenomes</taxon>
    </lineage>
</organism>
<evidence type="ECO:0000313" key="1">
    <source>
        <dbReference type="EMBL" id="GAG96354.1"/>
    </source>
</evidence>
<name>X1BKA8_9ZZZZ</name>
<feature type="non-terminal residue" evidence="1">
    <location>
        <position position="191"/>
    </location>
</feature>
<gene>
    <name evidence="1" type="ORF">S01H4_45087</name>
</gene>
<dbReference type="AlphaFoldDB" id="X1BKA8"/>
<protein>
    <submittedName>
        <fullName evidence="1">Uncharacterized protein</fullName>
    </submittedName>
</protein>
<dbReference type="EMBL" id="BART01025069">
    <property type="protein sequence ID" value="GAG96354.1"/>
    <property type="molecule type" value="Genomic_DNA"/>
</dbReference>